<name>A0A644XLZ7_9ZZZZ</name>
<comment type="caution">
    <text evidence="1">The sequence shown here is derived from an EMBL/GenBank/DDBJ whole genome shotgun (WGS) entry which is preliminary data.</text>
</comment>
<dbReference type="EMBL" id="VSSQ01002755">
    <property type="protein sequence ID" value="MPM17216.1"/>
    <property type="molecule type" value="Genomic_DNA"/>
</dbReference>
<protein>
    <submittedName>
        <fullName evidence="1">Uncharacterized protein</fullName>
    </submittedName>
</protein>
<accession>A0A644XLZ7</accession>
<organism evidence="1">
    <name type="scientific">bioreactor metagenome</name>
    <dbReference type="NCBI Taxonomy" id="1076179"/>
    <lineage>
        <taxon>unclassified sequences</taxon>
        <taxon>metagenomes</taxon>
        <taxon>ecological metagenomes</taxon>
    </lineage>
</organism>
<proteinExistence type="predicted"/>
<evidence type="ECO:0000313" key="1">
    <source>
        <dbReference type="EMBL" id="MPM17216.1"/>
    </source>
</evidence>
<gene>
    <name evidence="1" type="ORF">SDC9_63604</name>
</gene>
<dbReference type="AlphaFoldDB" id="A0A644XLZ7"/>
<reference evidence="1" key="1">
    <citation type="submission" date="2019-08" db="EMBL/GenBank/DDBJ databases">
        <authorList>
            <person name="Kucharzyk K."/>
            <person name="Murdoch R.W."/>
            <person name="Higgins S."/>
            <person name="Loffler F."/>
        </authorList>
    </citation>
    <scope>NUCLEOTIDE SEQUENCE</scope>
</reference>
<sequence>MPSEKGFADNSKKQYDEHEVRRTALFCFLGEMNGTYRC</sequence>